<sequence>MGELLVFGACRGIGSPIFMVGRGERPSSNQDRVRVRPEFELEWPPNQTDSCPEYPTTPRLVPTIRLVTDRIGFQGSDPLLWLAPGFPVTYDLLGRSSGGPPAAGRVRRVGAATDMETREHGLACMLVPSEGKMQRQDALSYSCLACATVAI</sequence>
<organism evidence="1 2">
    <name type="scientific">Panicum virgatum</name>
    <name type="common">Blackwell switchgrass</name>
    <dbReference type="NCBI Taxonomy" id="38727"/>
    <lineage>
        <taxon>Eukaryota</taxon>
        <taxon>Viridiplantae</taxon>
        <taxon>Streptophyta</taxon>
        <taxon>Embryophyta</taxon>
        <taxon>Tracheophyta</taxon>
        <taxon>Spermatophyta</taxon>
        <taxon>Magnoliopsida</taxon>
        <taxon>Liliopsida</taxon>
        <taxon>Poales</taxon>
        <taxon>Poaceae</taxon>
        <taxon>PACMAD clade</taxon>
        <taxon>Panicoideae</taxon>
        <taxon>Panicodae</taxon>
        <taxon>Paniceae</taxon>
        <taxon>Panicinae</taxon>
        <taxon>Panicum</taxon>
        <taxon>Panicum sect. Hiantes</taxon>
    </lineage>
</organism>
<keyword evidence="2" id="KW-1185">Reference proteome</keyword>
<reference evidence="1" key="1">
    <citation type="submission" date="2020-05" db="EMBL/GenBank/DDBJ databases">
        <title>WGS assembly of Panicum virgatum.</title>
        <authorList>
            <person name="Lovell J.T."/>
            <person name="Jenkins J."/>
            <person name="Shu S."/>
            <person name="Juenger T.E."/>
            <person name="Schmutz J."/>
        </authorList>
    </citation>
    <scope>NUCLEOTIDE SEQUENCE</scope>
    <source>
        <strain evidence="1">AP13</strain>
    </source>
</reference>
<accession>A0A8T0WPX1</accession>
<name>A0A8T0WPX1_PANVG</name>
<dbReference type="EMBL" id="CM029038">
    <property type="protein sequence ID" value="KAG2648207.1"/>
    <property type="molecule type" value="Genomic_DNA"/>
</dbReference>
<dbReference type="Proteomes" id="UP000823388">
    <property type="component" value="Chromosome 1N"/>
</dbReference>
<evidence type="ECO:0000313" key="2">
    <source>
        <dbReference type="Proteomes" id="UP000823388"/>
    </source>
</evidence>
<evidence type="ECO:0000313" key="1">
    <source>
        <dbReference type="EMBL" id="KAG2648207.1"/>
    </source>
</evidence>
<proteinExistence type="predicted"/>
<comment type="caution">
    <text evidence="1">The sequence shown here is derived from an EMBL/GenBank/DDBJ whole genome shotgun (WGS) entry which is preliminary data.</text>
</comment>
<gene>
    <name evidence="1" type="ORF">PVAP13_1NG043000</name>
</gene>
<dbReference type="AlphaFoldDB" id="A0A8T0WPX1"/>
<protein>
    <submittedName>
        <fullName evidence="1">Uncharacterized protein</fullName>
    </submittedName>
</protein>